<feature type="coiled-coil region" evidence="1">
    <location>
        <begin position="356"/>
        <end position="383"/>
    </location>
</feature>
<proteinExistence type="predicted"/>
<feature type="compositionally biased region" description="Low complexity" evidence="2">
    <location>
        <begin position="16"/>
        <end position="38"/>
    </location>
</feature>
<dbReference type="EMBL" id="QICA01000025">
    <property type="protein sequence ID" value="RNL36054.1"/>
    <property type="molecule type" value="Genomic_DNA"/>
</dbReference>
<dbReference type="AlphaFoldDB" id="A0A3N0AN59"/>
<evidence type="ECO:0000313" key="4">
    <source>
        <dbReference type="Proteomes" id="UP000278327"/>
    </source>
</evidence>
<dbReference type="Pfam" id="PF06152">
    <property type="entry name" value="Phage_min_cap2"/>
    <property type="match status" value="1"/>
</dbReference>
<accession>A0A3N0AN59</accession>
<reference evidence="3 4" key="1">
    <citation type="journal article" date="2019" name="Microbiol. Resour. Announc.">
        <title>Draft Genome Sequences of Type Strains of Gordonibacter faecihominis, Paraeggerthella hongkongensis, Parvibacter caecicola,Slackia equolifaciens, Slackia faecicanis, and Slackia isoflavoniconvertens.</title>
        <authorList>
            <person name="Danylec N."/>
            <person name="Stoll D.A."/>
            <person name="Dotsch A."/>
            <person name="Huch M."/>
        </authorList>
    </citation>
    <scope>NUCLEOTIDE SEQUENCE [LARGE SCALE GENOMIC DNA]</scope>
    <source>
        <strain evidence="3 4">DSM 18785</strain>
    </source>
</reference>
<name>A0A3N0AN59_9ACTN</name>
<evidence type="ECO:0000256" key="2">
    <source>
        <dbReference type="SAM" id="MobiDB-lite"/>
    </source>
</evidence>
<dbReference type="Proteomes" id="UP000278327">
    <property type="component" value="Unassembled WGS sequence"/>
</dbReference>
<dbReference type="GO" id="GO:0005198">
    <property type="term" value="F:structural molecule activity"/>
    <property type="evidence" value="ECO:0007669"/>
    <property type="project" value="InterPro"/>
</dbReference>
<comment type="caution">
    <text evidence="3">The sequence shown here is derived from an EMBL/GenBank/DDBJ whole genome shotgun (WGS) entry which is preliminary data.</text>
</comment>
<organism evidence="3 4">
    <name type="scientific">Adlercreutzia equolifaciens subsp. celatus DSM 18785</name>
    <dbReference type="NCBI Taxonomy" id="1121021"/>
    <lineage>
        <taxon>Bacteria</taxon>
        <taxon>Bacillati</taxon>
        <taxon>Actinomycetota</taxon>
        <taxon>Coriobacteriia</taxon>
        <taxon>Eggerthellales</taxon>
        <taxon>Eggerthellaceae</taxon>
        <taxon>Adlercreutzia</taxon>
    </lineage>
</organism>
<gene>
    <name evidence="3" type="ORF">DMP10_11335</name>
</gene>
<feature type="region of interest" description="Disordered" evidence="2">
    <location>
        <begin position="1"/>
        <end position="42"/>
    </location>
</feature>
<dbReference type="InterPro" id="IPR009319">
    <property type="entry name" value="Phage_A118_VSP1"/>
</dbReference>
<protein>
    <recommendedName>
        <fullName evidence="5">Phage minor capsid protein 2</fullName>
    </recommendedName>
</protein>
<evidence type="ECO:0008006" key="5">
    <source>
        <dbReference type="Google" id="ProtNLM"/>
    </source>
</evidence>
<evidence type="ECO:0000256" key="1">
    <source>
        <dbReference type="SAM" id="Coils"/>
    </source>
</evidence>
<evidence type="ECO:0000313" key="3">
    <source>
        <dbReference type="EMBL" id="RNL36054.1"/>
    </source>
</evidence>
<sequence>MIRSSPTPKPTRTWRSPRSACSASPPSSASTLPTTAASPRRRRWQPCPIRLRPWIWASSMLSPEHIEAAGDAVAAVYNDIEAKMLSHLVNSLIYIDRLDQQTITELNLLAQSHTETLRGIITDEAELITAEVRDTAERLIRASDEDDMKRAGGGAPLWPQQVTATVEGVARILARDNLQMVEGAKQAFLSASVEAITRVNSGTMTTERALHSAVRKMEREGIPIITYQNSATGTVTVANKVDVAVRRHIRTQIAQDGARMTLERIERGGIDLVEVSSHEDSRPSHAAWQGQVYSLRGEVEIEGHRYRDFYEATRYGQVDGLLGANCRHSFGPYRHGAPRAYEQNPQHPSGLEGSEVYELEQQQRYLERRIREAKRELRGAQQVYDKTGSLESRTNLLKAQSTLKERQSVMRDLISDANAKAKPGTTVLTRRPNREWAGDMPKGTAIKASGRKVDEFLGGSGASATLKANGITKSAARAAIAKEMASRGGTAADFASLSASDQQGIFKSIVSALRNPGKIKGAQHAAKTAVDRSAPVYAKLEGKHVDKVAKLVGKGTTPAARLYLRYEDQLSLIDHAYRSTAHFSPSDVGVRINVANTYADARRPSMNTWFHEFGHHIDYISTGAQGYAAKRAAGVPYGDMYASTKYKGNAFGKMLKEEATAYVDAVHARIKAEAAAFIDAMDLRGMRDAGMLSEATFSALRHDARAYQRVTSPGFKPEDYGYTPEEVEAIKASKKSIVATVKKDPQYKEAVKKQRAYEAVGKEIRGMTDAQKADLSDIFGGATGNKVDGGWGHRTSYWDKGGGALAREAFAEFYSAHIGNPESLAVLKQYLPKSAEIFEDIIEAIEKGAI</sequence>
<keyword evidence="1" id="KW-0175">Coiled coil</keyword>
<keyword evidence="4" id="KW-1185">Reference proteome</keyword>